<evidence type="ECO:0000256" key="5">
    <source>
        <dbReference type="ARBA" id="ARBA00023002"/>
    </source>
</evidence>
<dbReference type="Proteomes" id="UP000054558">
    <property type="component" value="Unassembled WGS sequence"/>
</dbReference>
<dbReference type="InterPro" id="IPR045054">
    <property type="entry name" value="P4HA-like"/>
</dbReference>
<keyword evidence="3" id="KW-0479">Metal-binding</keyword>
<evidence type="ECO:0000256" key="3">
    <source>
        <dbReference type="ARBA" id="ARBA00022723"/>
    </source>
</evidence>
<evidence type="ECO:0000256" key="6">
    <source>
        <dbReference type="ARBA" id="ARBA00023004"/>
    </source>
</evidence>
<evidence type="ECO:0000256" key="1">
    <source>
        <dbReference type="ARBA" id="ARBA00001961"/>
    </source>
</evidence>
<reference evidence="10 11" key="1">
    <citation type="journal article" date="2014" name="Nat. Commun.">
        <title>Klebsormidium flaccidum genome reveals primary factors for plant terrestrial adaptation.</title>
        <authorList>
            <person name="Hori K."/>
            <person name="Maruyama F."/>
            <person name="Fujisawa T."/>
            <person name="Togashi T."/>
            <person name="Yamamoto N."/>
            <person name="Seo M."/>
            <person name="Sato S."/>
            <person name="Yamada T."/>
            <person name="Mori H."/>
            <person name="Tajima N."/>
            <person name="Moriyama T."/>
            <person name="Ikeuchi M."/>
            <person name="Watanabe M."/>
            <person name="Wada H."/>
            <person name="Kobayashi K."/>
            <person name="Saito M."/>
            <person name="Masuda T."/>
            <person name="Sasaki-Sekimoto Y."/>
            <person name="Mashiguchi K."/>
            <person name="Awai K."/>
            <person name="Shimojima M."/>
            <person name="Masuda S."/>
            <person name="Iwai M."/>
            <person name="Nobusawa T."/>
            <person name="Narise T."/>
            <person name="Kondo S."/>
            <person name="Saito H."/>
            <person name="Sato R."/>
            <person name="Murakawa M."/>
            <person name="Ihara Y."/>
            <person name="Oshima-Yamada Y."/>
            <person name="Ohtaka K."/>
            <person name="Satoh M."/>
            <person name="Sonobe K."/>
            <person name="Ishii M."/>
            <person name="Ohtani R."/>
            <person name="Kanamori-Sato M."/>
            <person name="Honoki R."/>
            <person name="Miyazaki D."/>
            <person name="Mochizuki H."/>
            <person name="Umetsu J."/>
            <person name="Higashi K."/>
            <person name="Shibata D."/>
            <person name="Kamiya Y."/>
            <person name="Sato N."/>
            <person name="Nakamura Y."/>
            <person name="Tabata S."/>
            <person name="Ida S."/>
            <person name="Kurokawa K."/>
            <person name="Ohta H."/>
        </authorList>
    </citation>
    <scope>NUCLEOTIDE SEQUENCE [LARGE SCALE GENOMIC DNA]</scope>
    <source>
        <strain evidence="10 11">NIES-2285</strain>
    </source>
</reference>
<comment type="subcellular location">
    <subcellularLocation>
        <location evidence="2">Endoplasmic reticulum membrane</location>
        <topology evidence="2">Single-pass type II membrane protein</topology>
    </subcellularLocation>
</comment>
<dbReference type="GO" id="GO:0004656">
    <property type="term" value="F:procollagen-proline 4-dioxygenase activity"/>
    <property type="evidence" value="ECO:0007669"/>
    <property type="project" value="UniProtKB-EC"/>
</dbReference>
<accession>A0A1Y1ICR9</accession>
<dbReference type="Gene3D" id="2.60.120.620">
    <property type="entry name" value="q2cbj1_9rhob like domain"/>
    <property type="match status" value="1"/>
</dbReference>
<evidence type="ECO:0000256" key="4">
    <source>
        <dbReference type="ARBA" id="ARBA00022964"/>
    </source>
</evidence>
<comment type="catalytic activity">
    <reaction evidence="7">
        <text>L-prolyl-[collagen] + 2-oxoglutarate + O2 = trans-4-hydroxy-L-prolyl-[collagen] + succinate + CO2</text>
        <dbReference type="Rhea" id="RHEA:18945"/>
        <dbReference type="Rhea" id="RHEA-COMP:11676"/>
        <dbReference type="Rhea" id="RHEA-COMP:11680"/>
        <dbReference type="ChEBI" id="CHEBI:15379"/>
        <dbReference type="ChEBI" id="CHEBI:16526"/>
        <dbReference type="ChEBI" id="CHEBI:16810"/>
        <dbReference type="ChEBI" id="CHEBI:30031"/>
        <dbReference type="ChEBI" id="CHEBI:50342"/>
        <dbReference type="ChEBI" id="CHEBI:61965"/>
        <dbReference type="EC" id="1.14.11.2"/>
    </reaction>
</comment>
<gene>
    <name evidence="10" type="ORF">KFL_003190120</name>
</gene>
<dbReference type="GO" id="GO:0005506">
    <property type="term" value="F:iron ion binding"/>
    <property type="evidence" value="ECO:0007669"/>
    <property type="project" value="InterPro"/>
</dbReference>
<evidence type="ECO:0000256" key="7">
    <source>
        <dbReference type="ARBA" id="ARBA00049169"/>
    </source>
</evidence>
<feature type="region of interest" description="Disordered" evidence="8">
    <location>
        <begin position="1"/>
        <end position="27"/>
    </location>
</feature>
<keyword evidence="6" id="KW-0408">Iron</keyword>
<name>A0A1Y1ICR9_KLENI</name>
<dbReference type="PROSITE" id="PS51471">
    <property type="entry name" value="FE2OG_OXY"/>
    <property type="match status" value="1"/>
</dbReference>
<comment type="cofactor">
    <cofactor evidence="1">
        <name>L-ascorbate</name>
        <dbReference type="ChEBI" id="CHEBI:38290"/>
    </cofactor>
</comment>
<dbReference type="PANTHER" id="PTHR10869:SF236">
    <property type="entry name" value="PROLYL 4-HYDROXYLASE ALPHA SUBUNIT DOMAIN-CONTAINING PROTEIN"/>
    <property type="match status" value="1"/>
</dbReference>
<dbReference type="OMA" id="QFFGQHY"/>
<protein>
    <submittedName>
        <fullName evidence="10">2-oxoglutarate (2OG) and Fe(II)-dependent oxygenase superfamily protein</fullName>
    </submittedName>
</protein>
<organism evidence="10 11">
    <name type="scientific">Klebsormidium nitens</name>
    <name type="common">Green alga</name>
    <name type="synonym">Ulothrix nitens</name>
    <dbReference type="NCBI Taxonomy" id="105231"/>
    <lineage>
        <taxon>Eukaryota</taxon>
        <taxon>Viridiplantae</taxon>
        <taxon>Streptophyta</taxon>
        <taxon>Klebsormidiophyceae</taxon>
        <taxon>Klebsormidiales</taxon>
        <taxon>Klebsormidiaceae</taxon>
        <taxon>Klebsormidium</taxon>
    </lineage>
</organism>
<keyword evidence="4" id="KW-0223">Dioxygenase</keyword>
<feature type="domain" description="Fe2OG dioxygenase" evidence="9">
    <location>
        <begin position="134"/>
        <end position="244"/>
    </location>
</feature>
<dbReference type="InterPro" id="IPR006620">
    <property type="entry name" value="Pro_4_hyd_alph"/>
</dbReference>
<dbReference type="AlphaFoldDB" id="A0A1Y1ICR9"/>
<dbReference type="OrthoDB" id="69177at2759"/>
<evidence type="ECO:0000256" key="8">
    <source>
        <dbReference type="SAM" id="MobiDB-lite"/>
    </source>
</evidence>
<dbReference type="GO" id="GO:0005789">
    <property type="term" value="C:endoplasmic reticulum membrane"/>
    <property type="evidence" value="ECO:0007669"/>
    <property type="project" value="UniProtKB-SubCell"/>
</dbReference>
<dbReference type="GO" id="GO:0031418">
    <property type="term" value="F:L-ascorbic acid binding"/>
    <property type="evidence" value="ECO:0007669"/>
    <property type="project" value="InterPro"/>
</dbReference>
<proteinExistence type="predicted"/>
<evidence type="ECO:0000313" key="10">
    <source>
        <dbReference type="EMBL" id="GAQ86901.1"/>
    </source>
</evidence>
<dbReference type="SMART" id="SM00702">
    <property type="entry name" value="P4Hc"/>
    <property type="match status" value="1"/>
</dbReference>
<dbReference type="InterPro" id="IPR044862">
    <property type="entry name" value="Pro_4_hyd_alph_FE2OG_OXY"/>
</dbReference>
<dbReference type="Pfam" id="PF13640">
    <property type="entry name" value="2OG-FeII_Oxy_3"/>
    <property type="match status" value="1"/>
</dbReference>
<evidence type="ECO:0000259" key="9">
    <source>
        <dbReference type="PROSITE" id="PS51471"/>
    </source>
</evidence>
<keyword evidence="5" id="KW-0560">Oxidoreductase</keyword>
<sequence length="244" mass="26954">MELGVGSKAAFQRKPEDRSRTELLQGGTGDVEWPSIAKKASLGSQLTVLGGGDKLDLFTVQGVFSEAECHRFVEAAETRRFQHQGSRGPKFGEAYRDNGRLAVEDADLAQSIWDSGLGSLLVKLLQIEGKWPSKFNPNVRIYKYEKGQKFGKHVDESVRVDRGLYTGYTLLVYLSGGRTTAPEKEALKGGETVFYGRRGVQVAKVAPETGLALLHVHGDRCLLHEAREVKQGVKYVLRSDVVFE</sequence>
<dbReference type="InterPro" id="IPR005123">
    <property type="entry name" value="Oxoglu/Fe-dep_dioxygenase_dom"/>
</dbReference>
<dbReference type="PANTHER" id="PTHR10869">
    <property type="entry name" value="PROLYL 4-HYDROXYLASE ALPHA SUBUNIT"/>
    <property type="match status" value="1"/>
</dbReference>
<evidence type="ECO:0000256" key="2">
    <source>
        <dbReference type="ARBA" id="ARBA00004648"/>
    </source>
</evidence>
<evidence type="ECO:0000313" key="11">
    <source>
        <dbReference type="Proteomes" id="UP000054558"/>
    </source>
</evidence>
<dbReference type="EMBL" id="DF237268">
    <property type="protein sequence ID" value="GAQ86901.1"/>
    <property type="molecule type" value="Genomic_DNA"/>
</dbReference>
<keyword evidence="11" id="KW-1185">Reference proteome</keyword>